<dbReference type="PIRSF" id="PIRSF017209">
    <property type="entry name" value="Memb_At2g17000_prd"/>
    <property type="match status" value="1"/>
</dbReference>
<feature type="transmembrane region" description="Helical" evidence="9">
    <location>
        <begin position="140"/>
        <end position="157"/>
    </location>
</feature>
<dbReference type="PROSITE" id="PS00018">
    <property type="entry name" value="EF_HAND_1"/>
    <property type="match status" value="1"/>
</dbReference>
<comment type="subcellular location">
    <subcellularLocation>
        <location evidence="1">Endomembrane system</location>
        <topology evidence="1">Multi-pass membrane protein</topology>
    </subcellularLocation>
    <subcellularLocation>
        <location evidence="7">Endoplasmic reticulum membrane</location>
    </subcellularLocation>
</comment>
<evidence type="ECO:0000256" key="8">
    <source>
        <dbReference type="SAM" id="MobiDB-lite"/>
    </source>
</evidence>
<keyword evidence="4" id="KW-0106">Calcium</keyword>
<evidence type="ECO:0000256" key="9">
    <source>
        <dbReference type="SAM" id="Phobius"/>
    </source>
</evidence>
<feature type="compositionally biased region" description="Polar residues" evidence="8">
    <location>
        <begin position="1"/>
        <end position="28"/>
    </location>
</feature>
<dbReference type="PANTHER" id="PTHR31323:SF14">
    <property type="entry name" value="MECHANOSENSITIVE ION CHANNEL PROTEIN MSY2"/>
    <property type="match status" value="1"/>
</dbReference>
<feature type="compositionally biased region" description="Basic and acidic residues" evidence="8">
    <location>
        <begin position="757"/>
        <end position="773"/>
    </location>
</feature>
<accession>A0A8H3UZC0</accession>
<keyword evidence="3 9" id="KW-0812">Transmembrane</keyword>
<keyword evidence="5 9" id="KW-1133">Transmembrane helix</keyword>
<evidence type="ECO:0000256" key="3">
    <source>
        <dbReference type="ARBA" id="ARBA00022692"/>
    </source>
</evidence>
<evidence type="ECO:0000256" key="5">
    <source>
        <dbReference type="ARBA" id="ARBA00022989"/>
    </source>
</evidence>
<evidence type="ECO:0000256" key="1">
    <source>
        <dbReference type="ARBA" id="ARBA00004127"/>
    </source>
</evidence>
<dbReference type="GO" id="GO:0005509">
    <property type="term" value="F:calcium ion binding"/>
    <property type="evidence" value="ECO:0007669"/>
    <property type="project" value="InterPro"/>
</dbReference>
<gene>
    <name evidence="11" type="ORF">BLS_009935</name>
</gene>
<dbReference type="GO" id="GO:0006874">
    <property type="term" value="P:intracellular calcium ion homeostasis"/>
    <property type="evidence" value="ECO:0007669"/>
    <property type="project" value="TreeGrafter"/>
</dbReference>
<dbReference type="Pfam" id="PF00924">
    <property type="entry name" value="MS_channel_2nd"/>
    <property type="match status" value="1"/>
</dbReference>
<proteinExistence type="inferred from homology"/>
<feature type="transmembrane region" description="Helical" evidence="9">
    <location>
        <begin position="467"/>
        <end position="488"/>
    </location>
</feature>
<feature type="transmembrane region" description="Helical" evidence="9">
    <location>
        <begin position="194"/>
        <end position="214"/>
    </location>
</feature>
<comment type="caution">
    <text evidence="11">The sequence shown here is derived from an EMBL/GenBank/DDBJ whole genome shotgun (WGS) entry which is preliminary data.</text>
</comment>
<dbReference type="PANTHER" id="PTHR31323">
    <property type="entry name" value="MECHANOSENSITIVE ION CHANNEL PROTEIN MSY2"/>
    <property type="match status" value="1"/>
</dbReference>
<dbReference type="SUPFAM" id="SSF50182">
    <property type="entry name" value="Sm-like ribonucleoproteins"/>
    <property type="match status" value="1"/>
</dbReference>
<dbReference type="GO" id="GO:0005789">
    <property type="term" value="C:endoplasmic reticulum membrane"/>
    <property type="evidence" value="ECO:0007669"/>
    <property type="project" value="UniProtKB-SubCell"/>
</dbReference>
<dbReference type="InterPro" id="IPR016688">
    <property type="entry name" value="MscS-like_plants/fungi"/>
</dbReference>
<dbReference type="Gene3D" id="1.10.238.10">
    <property type="entry name" value="EF-hand"/>
    <property type="match status" value="1"/>
</dbReference>
<dbReference type="InterPro" id="IPR058650">
    <property type="entry name" value="Msy1/2-like"/>
</dbReference>
<dbReference type="Pfam" id="PF25886">
    <property type="entry name" value="Msy1"/>
    <property type="match status" value="1"/>
</dbReference>
<feature type="compositionally biased region" description="Basic and acidic residues" evidence="8">
    <location>
        <begin position="780"/>
        <end position="804"/>
    </location>
</feature>
<dbReference type="AlphaFoldDB" id="A0A8H3UZC0"/>
<feature type="transmembrane region" description="Helical" evidence="9">
    <location>
        <begin position="234"/>
        <end position="255"/>
    </location>
</feature>
<feature type="transmembrane region" description="Helical" evidence="9">
    <location>
        <begin position="113"/>
        <end position="133"/>
    </location>
</feature>
<protein>
    <recommendedName>
        <fullName evidence="7">Mechanosensitive ion channel protein</fullName>
    </recommendedName>
</protein>
<dbReference type="Proteomes" id="UP000433883">
    <property type="component" value="Unassembled WGS sequence"/>
</dbReference>
<dbReference type="InterPro" id="IPR018247">
    <property type="entry name" value="EF_Hand_1_Ca_BS"/>
</dbReference>
<evidence type="ECO:0000256" key="2">
    <source>
        <dbReference type="ARBA" id="ARBA00008017"/>
    </source>
</evidence>
<evidence type="ECO:0000313" key="12">
    <source>
        <dbReference type="Proteomes" id="UP000433883"/>
    </source>
</evidence>
<evidence type="ECO:0000256" key="7">
    <source>
        <dbReference type="PIRNR" id="PIRNR017209"/>
    </source>
</evidence>
<organism evidence="11 12">
    <name type="scientific">Venturia inaequalis</name>
    <name type="common">Apple scab fungus</name>
    <dbReference type="NCBI Taxonomy" id="5025"/>
    <lineage>
        <taxon>Eukaryota</taxon>
        <taxon>Fungi</taxon>
        <taxon>Dikarya</taxon>
        <taxon>Ascomycota</taxon>
        <taxon>Pezizomycotina</taxon>
        <taxon>Dothideomycetes</taxon>
        <taxon>Pleosporomycetidae</taxon>
        <taxon>Venturiales</taxon>
        <taxon>Venturiaceae</taxon>
        <taxon>Venturia</taxon>
    </lineage>
</organism>
<keyword evidence="6 7" id="KW-0472">Membrane</keyword>
<dbReference type="SUPFAM" id="SSF47473">
    <property type="entry name" value="EF-hand"/>
    <property type="match status" value="1"/>
</dbReference>
<dbReference type="InterPro" id="IPR011992">
    <property type="entry name" value="EF-hand-dom_pair"/>
</dbReference>
<evidence type="ECO:0000256" key="4">
    <source>
        <dbReference type="ARBA" id="ARBA00022837"/>
    </source>
</evidence>
<dbReference type="InterPro" id="IPR006685">
    <property type="entry name" value="MscS_channel_2nd"/>
</dbReference>
<feature type="transmembrane region" description="Helical" evidence="9">
    <location>
        <begin position="508"/>
        <end position="526"/>
    </location>
</feature>
<sequence>MSSRSPTFPSFSGFQSLPPQGSDRSMNEQMIPLEKVVSHASTTGARRPSAAPVQELEMDSDKEKHGFHRGMRKRGGSGSGAAAIAEQEDGVLTTMGRFYTAVLNFSVFTRYCLYLLPLAALLAIPIIVGCTAAPKAKIGGVRMVWLFVWIEIVWFSLWASKIFAMFLPRVLQFVVGVVSPAVRKYCLVLRALEIPLSLVGWALTSLLTFTPLMLHNPDTRAATLKDETAGNLKSWQTVLRQILGALLACTLLFLAERLIIQLISISYHGKQFDSKIKESKHKTFLLSLLYDASRTEFPEYCSTFLEEDYIINDALNLSALGGKKGKRASGAATPMRMLHQVGRVGDQVTSVFGKIAQEVTGKQVFNSSSAHAIVTEALDKTRACEALAKRIWMSFVCEGRDNLYLDDLQEVLGANRTEEAEECFHSLDRDGNGDVSLDEMILTVTEIGRGRKALSRSMHDVDQAIKVLDNLLSTVVFIISVFVFIAFLNKSFTATLATAGTALLSMSFVFAVTCQEVLGSCIFLFVKHPFDIGDRIDLSTEQLTVEHISLLFTVFKRVQNGKMVQIPNIVLNSVWIENVSRSKFMREQLSIFCHFDTSIEDIEVLRQEMIDFVTDSKNSRDFQPDIDIEVVGIAEMNKMELRIECKHKSNWANETVRAARRSKFMCALVLALRKVPIYAPGAGDAALGSVGQPAYSVAVTQEDAAHARDEFAAKKAAKRLLAKKAEEENAFSTGADTSKVAGTSELRAMHSLNSRSPGRDITRDEVSEARDDVSMTGSTLEERHNSNRQSIDEVRGLLHRENTKGRRHPLHSPTAATGLPRIEEPEGQFQPTYTNSMTYPTPVVGSAQYVSPPGQPQQQQQQGSIGNAFSVSSERRRQNENLQPGKSNLQNPFS</sequence>
<dbReference type="InterPro" id="IPR010920">
    <property type="entry name" value="LSM_dom_sf"/>
</dbReference>
<keyword evidence="7" id="KW-0256">Endoplasmic reticulum</keyword>
<feature type="region of interest" description="Disordered" evidence="8">
    <location>
        <begin position="1"/>
        <end position="79"/>
    </location>
</feature>
<reference evidence="11 12" key="1">
    <citation type="submission" date="2019-11" db="EMBL/GenBank/DDBJ databases">
        <title>Venturia inaequalis Genome Resource.</title>
        <authorList>
            <person name="Lichtner F.J."/>
        </authorList>
    </citation>
    <scope>NUCLEOTIDE SEQUENCE [LARGE SCALE GENOMIC DNA]</scope>
    <source>
        <strain evidence="11">Bline_iso_100314</strain>
    </source>
</reference>
<feature type="region of interest" description="Disordered" evidence="8">
    <location>
        <begin position="725"/>
        <end position="894"/>
    </location>
</feature>
<evidence type="ECO:0000256" key="6">
    <source>
        <dbReference type="ARBA" id="ARBA00023136"/>
    </source>
</evidence>
<feature type="compositionally biased region" description="Basic residues" evidence="8">
    <location>
        <begin position="65"/>
        <end position="75"/>
    </location>
</feature>
<evidence type="ECO:0000313" key="11">
    <source>
        <dbReference type="EMBL" id="KAE9979306.1"/>
    </source>
</evidence>
<dbReference type="Gene3D" id="2.30.30.60">
    <property type="match status" value="1"/>
</dbReference>
<evidence type="ECO:0000259" key="10">
    <source>
        <dbReference type="PROSITE" id="PS50222"/>
    </source>
</evidence>
<name>A0A8H3UZC0_VENIN</name>
<feature type="compositionally biased region" description="Polar residues" evidence="8">
    <location>
        <begin position="829"/>
        <end position="839"/>
    </location>
</feature>
<dbReference type="EMBL" id="WNWQ01000095">
    <property type="protein sequence ID" value="KAE9979306.1"/>
    <property type="molecule type" value="Genomic_DNA"/>
</dbReference>
<feature type="domain" description="EF-hand" evidence="10">
    <location>
        <begin position="415"/>
        <end position="450"/>
    </location>
</feature>
<dbReference type="InterPro" id="IPR023408">
    <property type="entry name" value="MscS_beta-dom_sf"/>
</dbReference>
<comment type="similarity">
    <text evidence="2 7">Belongs to the MscS (TC 1.A.23) family.</text>
</comment>
<dbReference type="InterPro" id="IPR002048">
    <property type="entry name" value="EF_hand_dom"/>
</dbReference>
<dbReference type="PROSITE" id="PS50222">
    <property type="entry name" value="EF_HAND_2"/>
    <property type="match status" value="1"/>
</dbReference>
<dbReference type="GO" id="GO:0005262">
    <property type="term" value="F:calcium channel activity"/>
    <property type="evidence" value="ECO:0007669"/>
    <property type="project" value="TreeGrafter"/>
</dbReference>
<feature type="compositionally biased region" description="Polar residues" evidence="8">
    <location>
        <begin position="880"/>
        <end position="894"/>
    </location>
</feature>